<dbReference type="EMBL" id="JADFAQ010000020">
    <property type="protein sequence ID" value="MBE5728058.1"/>
    <property type="molecule type" value="Genomic_DNA"/>
</dbReference>
<protein>
    <submittedName>
        <fullName evidence="1">Uncharacterized protein</fullName>
    </submittedName>
</protein>
<evidence type="ECO:0000313" key="1">
    <source>
        <dbReference type="EMBL" id="MBE5728058.1"/>
    </source>
</evidence>
<organism evidence="1 2">
    <name type="scientific">Candidatus Acidifodinimicrobium mancum</name>
    <dbReference type="NCBI Taxonomy" id="2898728"/>
    <lineage>
        <taxon>Archaea</taxon>
        <taxon>Candidatus Parvarchaeota</taxon>
        <taxon>Candidatus Acidifodinimicrobiaceae</taxon>
        <taxon>Candidatus Acidifodinimicrobium</taxon>
    </lineage>
</organism>
<accession>A0A8T3V0W4</accession>
<proteinExistence type="predicted"/>
<comment type="caution">
    <text evidence="1">The sequence shown here is derived from an EMBL/GenBank/DDBJ whole genome shotgun (WGS) entry which is preliminary data.</text>
</comment>
<dbReference type="Proteomes" id="UP000763484">
    <property type="component" value="Unassembled WGS sequence"/>
</dbReference>
<sequence length="453" mass="51646">MGEITPYWFVRKVNTYLTKEYLVAPERVFKNQNFSFNSPYLENAYINAVQIPKKPVKQKSIATRQEGGRSLTIENEDALFKADKNEWRLNIKGAGAPFERLLSYDRDRYNVYDSVVEGRKVTLPFRNPGHAKDHKPMDRPSGEHSVNYPEFFHHGYFPLITDVDADIGASYMHRPFGGQRFGFALGALKISSLPKKELGNMNVCPILSVVKLDEGSYLKAEVIDDAKRLQNVHYAQEIRLMPSNVRVHSGYYDFGIANLSEDTIAIADSLLKNGIDFGDFKANFIDTAKNIFFLNYNTRKLLDDGRYRYYGQHNSYLFGDIVVDLHGRAYYADLESIGVKESSKSDLLMDIIGGESRMRPFIYSLLLSAGLNYYVDSSSENLLREIKETYANSLDNLLGGENYLKINPEERNVLAHLDLDGSTMDVKYRIGPVFVPFESLLEETIINRPKLPL</sequence>
<gene>
    <name evidence="1" type="ORF">IHE50_01420</name>
</gene>
<reference evidence="1 2" key="1">
    <citation type="submission" date="2020-09" db="EMBL/GenBank/DDBJ databases">
        <title>Genomic characterization of a novel Parvarchaeota family in acid mine drainage sediments.</title>
        <authorList>
            <person name="Luo Z.-H."/>
        </authorList>
    </citation>
    <scope>NUCLEOTIDE SEQUENCE [LARGE SCALE GENOMIC DNA]</scope>
    <source>
        <strain evidence="1">TL1-5_bins.178</strain>
    </source>
</reference>
<evidence type="ECO:0000313" key="2">
    <source>
        <dbReference type="Proteomes" id="UP000763484"/>
    </source>
</evidence>
<dbReference type="AlphaFoldDB" id="A0A8T3V0W4"/>
<name>A0A8T3V0W4_9ARCH</name>